<gene>
    <name evidence="2" type="ORF">LRP50_23765</name>
</gene>
<evidence type="ECO:0000313" key="2">
    <source>
        <dbReference type="EMBL" id="MDD1796143.1"/>
    </source>
</evidence>
<evidence type="ECO:0000313" key="3">
    <source>
        <dbReference type="Proteomes" id="UP001149400"/>
    </source>
</evidence>
<organism evidence="2 3">
    <name type="scientific">Enterovibrio gelatinilyticus</name>
    <dbReference type="NCBI Taxonomy" id="2899819"/>
    <lineage>
        <taxon>Bacteria</taxon>
        <taxon>Pseudomonadati</taxon>
        <taxon>Pseudomonadota</taxon>
        <taxon>Gammaproteobacteria</taxon>
        <taxon>Vibrionales</taxon>
        <taxon>Vibrionaceae</taxon>
        <taxon>Enterovibrio</taxon>
    </lineage>
</organism>
<keyword evidence="3" id="KW-1185">Reference proteome</keyword>
<dbReference type="InterPro" id="IPR054186">
    <property type="entry name" value="DUF6891"/>
</dbReference>
<proteinExistence type="predicted"/>
<name>A0ABT5R798_9GAMM</name>
<sequence length="214" mass="24534">MKSILLGLLLITPCVVFSKEPQIYDVNRHILNAINVHVWSGFYSPREVQKTISYLLEDGADEAMLRGSVNGVFEQKLIAERAWPQITDNDRLNSVFAELKSKGILCLHNTGYTMSDGHEDSYDALSRFPKSQFYGYCFYHGQDLERAVFGGGLMIAYDHVNGDVPDKIKVGQEIKTELEKGGFTLNWNGTTNQRINIPNFDWKNRTSWYKYHDR</sequence>
<reference evidence="2" key="1">
    <citation type="submission" date="2021-12" db="EMBL/GenBank/DDBJ databases">
        <title>Enterovibrio ZSDZ35 sp. nov. and Enterovibrio ZSDZ42 sp. nov., isolated from coastal seawater in Qingdao.</title>
        <authorList>
            <person name="Zhang P."/>
        </authorList>
    </citation>
    <scope>NUCLEOTIDE SEQUENCE</scope>
    <source>
        <strain evidence="2">ZSDZ42</strain>
    </source>
</reference>
<comment type="caution">
    <text evidence="2">The sequence shown here is derived from an EMBL/GenBank/DDBJ whole genome shotgun (WGS) entry which is preliminary data.</text>
</comment>
<evidence type="ECO:0000259" key="1">
    <source>
        <dbReference type="Pfam" id="PF21831"/>
    </source>
</evidence>
<feature type="domain" description="DUF6891" evidence="1">
    <location>
        <begin position="27"/>
        <end position="205"/>
    </location>
</feature>
<dbReference type="EMBL" id="JAJUBC010000043">
    <property type="protein sequence ID" value="MDD1796143.1"/>
    <property type="molecule type" value="Genomic_DNA"/>
</dbReference>
<dbReference type="RefSeq" id="WP_274166904.1">
    <property type="nucleotide sequence ID" value="NZ_JAJUBC010000043.1"/>
</dbReference>
<dbReference type="Pfam" id="PF21831">
    <property type="entry name" value="DUF6891"/>
    <property type="match status" value="1"/>
</dbReference>
<accession>A0ABT5R798</accession>
<protein>
    <recommendedName>
        <fullName evidence="1">DUF6891 domain-containing protein</fullName>
    </recommendedName>
</protein>
<dbReference type="Proteomes" id="UP001149400">
    <property type="component" value="Unassembled WGS sequence"/>
</dbReference>